<name>T1GB71_MEGSC</name>
<dbReference type="HOGENOM" id="CLU_2313163_0_0_1"/>
<dbReference type="InterPro" id="IPR024079">
    <property type="entry name" value="MetalloPept_cat_dom_sf"/>
</dbReference>
<dbReference type="Gene3D" id="3.40.390.10">
    <property type="entry name" value="Collagenase (Catalytic Domain)"/>
    <property type="match status" value="1"/>
</dbReference>
<sequence>MWKFRQSQLNDKLEPKGIDDTIISELYTNDDFQPLRYSSTLNMVLISKRLYQSNYYDSRFPIALNFARIGSDIAEIMFKVVDLYAKQYAEDLYHESNSTA</sequence>
<dbReference type="EMBL" id="CAQQ02159743">
    <property type="status" value="NOT_ANNOTATED_CDS"/>
    <property type="molecule type" value="Genomic_DNA"/>
</dbReference>
<evidence type="ECO:0000313" key="1">
    <source>
        <dbReference type="EnsemblMetazoa" id="MESCA000493-PA"/>
    </source>
</evidence>
<proteinExistence type="predicted"/>
<evidence type="ECO:0000313" key="2">
    <source>
        <dbReference type="Proteomes" id="UP000015102"/>
    </source>
</evidence>
<dbReference type="EnsemblMetazoa" id="MESCA000493-RA">
    <property type="protein sequence ID" value="MESCA000493-PA"/>
    <property type="gene ID" value="MESCA000493"/>
</dbReference>
<organism evidence="1 2">
    <name type="scientific">Megaselia scalaris</name>
    <name type="common">Humpbacked fly</name>
    <name type="synonym">Phora scalaris</name>
    <dbReference type="NCBI Taxonomy" id="36166"/>
    <lineage>
        <taxon>Eukaryota</taxon>
        <taxon>Metazoa</taxon>
        <taxon>Ecdysozoa</taxon>
        <taxon>Arthropoda</taxon>
        <taxon>Hexapoda</taxon>
        <taxon>Insecta</taxon>
        <taxon>Pterygota</taxon>
        <taxon>Neoptera</taxon>
        <taxon>Endopterygota</taxon>
        <taxon>Diptera</taxon>
        <taxon>Brachycera</taxon>
        <taxon>Muscomorpha</taxon>
        <taxon>Platypezoidea</taxon>
        <taxon>Phoridae</taxon>
        <taxon>Megaseliini</taxon>
        <taxon>Megaselia</taxon>
    </lineage>
</organism>
<reference evidence="2" key="1">
    <citation type="submission" date="2013-02" db="EMBL/GenBank/DDBJ databases">
        <authorList>
            <person name="Hughes D."/>
        </authorList>
    </citation>
    <scope>NUCLEOTIDE SEQUENCE</scope>
    <source>
        <strain>Durham</strain>
        <strain evidence="2">NC isolate 2 -- Noor lab</strain>
    </source>
</reference>
<accession>T1GB71</accession>
<reference evidence="1" key="2">
    <citation type="submission" date="2015-06" db="UniProtKB">
        <authorList>
            <consortium name="EnsemblMetazoa"/>
        </authorList>
    </citation>
    <scope>IDENTIFICATION</scope>
</reference>
<keyword evidence="2" id="KW-1185">Reference proteome</keyword>
<dbReference type="AlphaFoldDB" id="T1GB71"/>
<dbReference type="GO" id="GO:0008237">
    <property type="term" value="F:metallopeptidase activity"/>
    <property type="evidence" value="ECO:0007669"/>
    <property type="project" value="InterPro"/>
</dbReference>
<protein>
    <submittedName>
        <fullName evidence="1">Uncharacterized protein</fullName>
    </submittedName>
</protein>
<dbReference type="Proteomes" id="UP000015102">
    <property type="component" value="Unassembled WGS sequence"/>
</dbReference>
<dbReference type="STRING" id="36166.T1GB71"/>